<dbReference type="EMBL" id="JAXCEH010000003">
    <property type="protein sequence ID" value="MFA1553674.1"/>
    <property type="molecule type" value="Genomic_DNA"/>
</dbReference>
<evidence type="ECO:0000256" key="1">
    <source>
        <dbReference type="ARBA" id="ARBA00004370"/>
    </source>
</evidence>
<evidence type="ECO:0000256" key="2">
    <source>
        <dbReference type="ARBA" id="ARBA00023136"/>
    </source>
</evidence>
<feature type="compositionally biased region" description="Basic and acidic residues" evidence="3">
    <location>
        <begin position="82"/>
        <end position="99"/>
    </location>
</feature>
<organism evidence="4 5">
    <name type="scientific">Actinomadura chokoriensis</name>
    <dbReference type="NCBI Taxonomy" id="454156"/>
    <lineage>
        <taxon>Bacteria</taxon>
        <taxon>Bacillati</taxon>
        <taxon>Actinomycetota</taxon>
        <taxon>Actinomycetes</taxon>
        <taxon>Streptosporangiales</taxon>
        <taxon>Thermomonosporaceae</taxon>
        <taxon>Actinomadura</taxon>
    </lineage>
</organism>
<feature type="compositionally biased region" description="Acidic residues" evidence="3">
    <location>
        <begin position="45"/>
        <end position="54"/>
    </location>
</feature>
<evidence type="ECO:0000313" key="4">
    <source>
        <dbReference type="EMBL" id="MFA1553674.1"/>
    </source>
</evidence>
<dbReference type="PANTHER" id="PTHR37042">
    <property type="entry name" value="OUTER MEMBRANE PROTEIN RV1973"/>
    <property type="match status" value="1"/>
</dbReference>
<feature type="region of interest" description="Disordered" evidence="3">
    <location>
        <begin position="260"/>
        <end position="287"/>
    </location>
</feature>
<feature type="compositionally biased region" description="Acidic residues" evidence="3">
    <location>
        <begin position="67"/>
        <end position="81"/>
    </location>
</feature>
<dbReference type="PANTHER" id="PTHR37042:SF4">
    <property type="entry name" value="OUTER MEMBRANE PROTEIN RV1973"/>
    <property type="match status" value="1"/>
</dbReference>
<proteinExistence type="predicted"/>
<gene>
    <name evidence="4" type="ORF">SM436_08230</name>
</gene>
<protein>
    <recommendedName>
        <fullName evidence="6">Mce-associated membrane protein</fullName>
    </recommendedName>
</protein>
<evidence type="ECO:0000256" key="3">
    <source>
        <dbReference type="SAM" id="MobiDB-lite"/>
    </source>
</evidence>
<evidence type="ECO:0000313" key="5">
    <source>
        <dbReference type="Proteomes" id="UP001569904"/>
    </source>
</evidence>
<dbReference type="RefSeq" id="WP_371940064.1">
    <property type="nucleotide sequence ID" value="NZ_JAXCEH010000003.1"/>
</dbReference>
<accession>A0ABV4QT25</accession>
<reference evidence="4 5" key="1">
    <citation type="submission" date="2023-11" db="EMBL/GenBank/DDBJ databases">
        <title>Actinomadura monticuli sp. nov., isolated from volcanic ash.</title>
        <authorList>
            <person name="Lee S.D."/>
            <person name="Yang H."/>
            <person name="Kim I.S."/>
        </authorList>
    </citation>
    <scope>NUCLEOTIDE SEQUENCE [LARGE SCALE GENOMIC DNA]</scope>
    <source>
        <strain evidence="4 5">DSM 45346</strain>
    </source>
</reference>
<keyword evidence="2" id="KW-0472">Membrane</keyword>
<evidence type="ECO:0008006" key="6">
    <source>
        <dbReference type="Google" id="ProtNLM"/>
    </source>
</evidence>
<comment type="caution">
    <text evidence="4">The sequence shown here is derived from an EMBL/GenBank/DDBJ whole genome shotgun (WGS) entry which is preliminary data.</text>
</comment>
<feature type="compositionally biased region" description="Basic and acidic residues" evidence="3">
    <location>
        <begin position="55"/>
        <end position="66"/>
    </location>
</feature>
<name>A0ABV4QT25_9ACTN</name>
<dbReference type="Proteomes" id="UP001569904">
    <property type="component" value="Unassembled WGS sequence"/>
</dbReference>
<comment type="subcellular location">
    <subcellularLocation>
        <location evidence="1">Membrane</location>
    </subcellularLocation>
</comment>
<feature type="compositionally biased region" description="Low complexity" evidence="3">
    <location>
        <begin position="271"/>
        <end position="281"/>
    </location>
</feature>
<sequence>MTSEPAKKPGTRVEPKYEDDLRELFERLLQGARIPADPGRSPADPAEDAADEEAADGRAAQDKAEEQEKDEAEPAVEAESAEAEKSGEAEKPAEAEGPAKGRLRRWAAPALAVLVAAAVGASGFFAGRVTSADEDAPRRQVAVRAGEIANTLYNYDYRQVDRYLNRQASVMTVKLADEAEQSRDTISAIITGGKLVWTSRVTRVYVADLAGTSASVIVELNGKVTNSKGISNLTGTVIRFQLARERGRWLVSKAPETLSVGNESATDLKGKPLPSASPSASPKKDEP</sequence>
<feature type="region of interest" description="Disordered" evidence="3">
    <location>
        <begin position="1"/>
        <end position="100"/>
    </location>
</feature>
<keyword evidence="5" id="KW-1185">Reference proteome</keyword>
<feature type="compositionally biased region" description="Basic and acidic residues" evidence="3">
    <location>
        <begin position="1"/>
        <end position="26"/>
    </location>
</feature>